<protein>
    <submittedName>
        <fullName evidence="3">TniQ protein</fullName>
    </submittedName>
</protein>
<evidence type="ECO:0000313" key="4">
    <source>
        <dbReference type="Proteomes" id="UP000247078"/>
    </source>
</evidence>
<dbReference type="InterPro" id="IPR009492">
    <property type="entry name" value="TniQ"/>
</dbReference>
<organism evidence="3 4">
    <name type="scientific">Paenibacillus pabuli</name>
    <dbReference type="NCBI Taxonomy" id="1472"/>
    <lineage>
        <taxon>Bacteria</taxon>
        <taxon>Bacillati</taxon>
        <taxon>Bacillota</taxon>
        <taxon>Bacilli</taxon>
        <taxon>Bacillales</taxon>
        <taxon>Paenibacillaceae</taxon>
        <taxon>Paenibacillus</taxon>
    </lineage>
</organism>
<proteinExistence type="predicted"/>
<gene>
    <name evidence="3" type="ORF">DET56_12256</name>
</gene>
<keyword evidence="1" id="KW-0812">Transmembrane</keyword>
<dbReference type="Pfam" id="PF06527">
    <property type="entry name" value="TniQ"/>
    <property type="match status" value="1"/>
</dbReference>
<feature type="domain" description="TniQ" evidence="2">
    <location>
        <begin position="15"/>
        <end position="147"/>
    </location>
</feature>
<accession>A0A855XYZ5</accession>
<dbReference type="Proteomes" id="UP000247078">
    <property type="component" value="Unassembled WGS sequence"/>
</dbReference>
<feature type="transmembrane region" description="Helical" evidence="1">
    <location>
        <begin position="24"/>
        <end position="43"/>
    </location>
</feature>
<sequence>MKAKGIQTLPSRTFYYEGESLLSYLLRSAFNSGISVLLLLNMIRKNEKYLLHRGDIRRIDFFPESIFDLNKLTSLTGISRSDLYKGTFTNVLNAFGYGANGEKARLMKNMLRETLHYCKQCLEEGRGYNLMWKVEGVDSCLKHNQKLENHCLHCKQEICYQHIVIINRCPHCDELLTELPPDYLKNGIENITRQQSLQANLYELIQRTDLRFEAQALAQKLLYLMNGFQSVYQAATIKKSLQGYSFTYLLQYARDTISTQKNIKLSFILEVLHSQSVDINSLSIIEVPTTFIDSLLEGNSIEWTREYTCQAPWCKERGQRMSLTPTNSKHCKKAGEKLSHYLVCKECFCEYAFNEERILIERTSFISAYDVMHRYDISSMTWSEKRKCFLMNREQIRRASAYFNARQIIKRGIYPQNQSEINCVLLTKFVSALRQGKRIAEIRYWPLWEGYEHYLLHRYHPVVMSEIFNHRYVNLS</sequence>
<reference evidence="3 4" key="1">
    <citation type="submission" date="2018-05" db="EMBL/GenBank/DDBJ databases">
        <title>Freshwater and sediment microbial communities from various areas in North America, analyzing microbe dynamics in response to fracking.</title>
        <authorList>
            <person name="Lamendella R."/>
        </authorList>
    </citation>
    <scope>NUCLEOTIDE SEQUENCE [LARGE SCALE GENOMIC DNA]</scope>
    <source>
        <strain evidence="3 4">DB-3</strain>
    </source>
</reference>
<dbReference type="AlphaFoldDB" id="A0A855XYZ5"/>
<evidence type="ECO:0000256" key="1">
    <source>
        <dbReference type="SAM" id="Phobius"/>
    </source>
</evidence>
<name>A0A855XYZ5_9BACL</name>
<keyword evidence="1" id="KW-0472">Membrane</keyword>
<evidence type="ECO:0000313" key="3">
    <source>
        <dbReference type="EMBL" id="PWW32920.1"/>
    </source>
</evidence>
<dbReference type="RefSeq" id="WP_167434898.1">
    <property type="nucleotide sequence ID" value="NZ_QGTZ01000022.1"/>
</dbReference>
<evidence type="ECO:0000259" key="2">
    <source>
        <dbReference type="Pfam" id="PF06527"/>
    </source>
</evidence>
<keyword evidence="1" id="KW-1133">Transmembrane helix</keyword>
<dbReference type="EMBL" id="QGTZ01000022">
    <property type="protein sequence ID" value="PWW32920.1"/>
    <property type="molecule type" value="Genomic_DNA"/>
</dbReference>
<comment type="caution">
    <text evidence="3">The sequence shown here is derived from an EMBL/GenBank/DDBJ whole genome shotgun (WGS) entry which is preliminary data.</text>
</comment>